<reference evidence="2 3" key="1">
    <citation type="submission" date="2022-04" db="EMBL/GenBank/DDBJ databases">
        <authorList>
            <person name="Ye Y.-Q."/>
            <person name="Du Z.-J."/>
        </authorList>
    </citation>
    <scope>NUCLEOTIDE SEQUENCE [LARGE SCALE GENOMIC DNA]</scope>
    <source>
        <strain evidence="2 3">A6E488</strain>
    </source>
</reference>
<gene>
    <name evidence="2" type="ORF">MUB46_02380</name>
</gene>
<feature type="region of interest" description="Disordered" evidence="1">
    <location>
        <begin position="53"/>
        <end position="111"/>
    </location>
</feature>
<accession>A0AAW5QS47</accession>
<keyword evidence="3" id="KW-1185">Reference proteome</keyword>
<evidence type="ECO:0000313" key="3">
    <source>
        <dbReference type="Proteomes" id="UP001320898"/>
    </source>
</evidence>
<evidence type="ECO:0000313" key="2">
    <source>
        <dbReference type="EMBL" id="MCT8970697.1"/>
    </source>
</evidence>
<proteinExistence type="predicted"/>
<organism evidence="2 3">
    <name type="scientific">Microbaculum marinisediminis</name>
    <dbReference type="NCBI Taxonomy" id="2931392"/>
    <lineage>
        <taxon>Bacteria</taxon>
        <taxon>Pseudomonadati</taxon>
        <taxon>Pseudomonadota</taxon>
        <taxon>Alphaproteobacteria</taxon>
        <taxon>Hyphomicrobiales</taxon>
        <taxon>Tepidamorphaceae</taxon>
        <taxon>Microbaculum</taxon>
    </lineage>
</organism>
<name>A0AAW5QS47_9HYPH</name>
<protein>
    <submittedName>
        <fullName evidence="2">Uncharacterized protein</fullName>
    </submittedName>
</protein>
<feature type="compositionally biased region" description="Basic and acidic residues" evidence="1">
    <location>
        <begin position="94"/>
        <end position="111"/>
    </location>
</feature>
<comment type="caution">
    <text evidence="2">The sequence shown here is derived from an EMBL/GenBank/DDBJ whole genome shotgun (WGS) entry which is preliminary data.</text>
</comment>
<dbReference type="Proteomes" id="UP001320898">
    <property type="component" value="Unassembled WGS sequence"/>
</dbReference>
<evidence type="ECO:0000256" key="1">
    <source>
        <dbReference type="SAM" id="MobiDB-lite"/>
    </source>
</evidence>
<dbReference type="AlphaFoldDB" id="A0AAW5QS47"/>
<sequence length="111" mass="11549">MPELAVTHGLDCIGYINETEGGCDAIAVIDGRNVKLGRFANRGDARAAIIEASRAGDISPSEEPVSSSGRAITGADTEPVSASTLNAFPPRNRTSKDAYPHELPAGDRAGR</sequence>
<dbReference type="EMBL" id="JALIDZ010000001">
    <property type="protein sequence ID" value="MCT8970697.1"/>
    <property type="molecule type" value="Genomic_DNA"/>
</dbReference>
<dbReference type="RefSeq" id="WP_261614259.1">
    <property type="nucleotide sequence ID" value="NZ_JALIDZ010000001.1"/>
</dbReference>